<proteinExistence type="predicted"/>
<comment type="caution">
    <text evidence="1">The sequence shown here is derived from an EMBL/GenBank/DDBJ whole genome shotgun (WGS) entry which is preliminary data.</text>
</comment>
<accession>A0A0F8YEY9</accession>
<dbReference type="SUPFAM" id="SSF53335">
    <property type="entry name" value="S-adenosyl-L-methionine-dependent methyltransferases"/>
    <property type="match status" value="1"/>
</dbReference>
<reference evidence="1" key="1">
    <citation type="journal article" date="2015" name="Nature">
        <title>Complex archaea that bridge the gap between prokaryotes and eukaryotes.</title>
        <authorList>
            <person name="Spang A."/>
            <person name="Saw J.H."/>
            <person name="Jorgensen S.L."/>
            <person name="Zaremba-Niedzwiedzka K."/>
            <person name="Martijn J."/>
            <person name="Lind A.E."/>
            <person name="van Eijk R."/>
            <person name="Schleper C."/>
            <person name="Guy L."/>
            <person name="Ettema T.J."/>
        </authorList>
    </citation>
    <scope>NUCLEOTIDE SEQUENCE</scope>
</reference>
<protein>
    <recommendedName>
        <fullName evidence="2">DNA methylase N-4/N-6 domain-containing protein</fullName>
    </recommendedName>
</protein>
<sequence>MKPYYEHAGITIYHGDCREIIPTLEPVKAVVTDPPWPNCKVKFTEDDPLALFREAAHLLPGRCDRLIVHLGCDTDPRFLLAVPDSFPFFRVCWLEYARCSYKGRL</sequence>
<feature type="non-terminal residue" evidence="1">
    <location>
        <position position="105"/>
    </location>
</feature>
<dbReference type="EMBL" id="LAZR01069988">
    <property type="protein sequence ID" value="KKK46616.1"/>
    <property type="molecule type" value="Genomic_DNA"/>
</dbReference>
<dbReference type="AlphaFoldDB" id="A0A0F8YEY9"/>
<evidence type="ECO:0000313" key="1">
    <source>
        <dbReference type="EMBL" id="KKK46616.1"/>
    </source>
</evidence>
<gene>
    <name evidence="1" type="ORF">LCGC14_3163440</name>
</gene>
<name>A0A0F8YEY9_9ZZZZ</name>
<organism evidence="1">
    <name type="scientific">marine sediment metagenome</name>
    <dbReference type="NCBI Taxonomy" id="412755"/>
    <lineage>
        <taxon>unclassified sequences</taxon>
        <taxon>metagenomes</taxon>
        <taxon>ecological metagenomes</taxon>
    </lineage>
</organism>
<evidence type="ECO:0008006" key="2">
    <source>
        <dbReference type="Google" id="ProtNLM"/>
    </source>
</evidence>
<dbReference type="Gene3D" id="3.40.50.150">
    <property type="entry name" value="Vaccinia Virus protein VP39"/>
    <property type="match status" value="1"/>
</dbReference>
<dbReference type="InterPro" id="IPR029063">
    <property type="entry name" value="SAM-dependent_MTases_sf"/>
</dbReference>